<dbReference type="EMBL" id="BPLQ01004584">
    <property type="protein sequence ID" value="GIY09144.1"/>
    <property type="molecule type" value="Genomic_DNA"/>
</dbReference>
<reference evidence="1 2" key="1">
    <citation type="submission" date="2021-06" db="EMBL/GenBank/DDBJ databases">
        <title>Caerostris darwini draft genome.</title>
        <authorList>
            <person name="Kono N."/>
            <person name="Arakawa K."/>
        </authorList>
    </citation>
    <scope>NUCLEOTIDE SEQUENCE [LARGE SCALE GENOMIC DNA]</scope>
</reference>
<evidence type="ECO:0000313" key="2">
    <source>
        <dbReference type="Proteomes" id="UP001054837"/>
    </source>
</evidence>
<gene>
    <name evidence="1" type="ORF">CDAR_535061</name>
</gene>
<comment type="caution">
    <text evidence="1">The sequence shown here is derived from an EMBL/GenBank/DDBJ whole genome shotgun (WGS) entry which is preliminary data.</text>
</comment>
<dbReference type="Proteomes" id="UP001054837">
    <property type="component" value="Unassembled WGS sequence"/>
</dbReference>
<dbReference type="AlphaFoldDB" id="A0AAV4QLJ6"/>
<name>A0AAV4QLJ6_9ARAC</name>
<protein>
    <submittedName>
        <fullName evidence="1">Uncharacterized protein</fullName>
    </submittedName>
</protein>
<sequence length="91" mass="9487">MFLAGKARSRKGGLVRPIQYSTAINIEAIPLAKMAPSTPQCTGARLAAGVRLGYQRPDVTQWASCMSPGAVAVNKPPPLPYLAAAGPPSKK</sequence>
<keyword evidence="2" id="KW-1185">Reference proteome</keyword>
<proteinExistence type="predicted"/>
<evidence type="ECO:0000313" key="1">
    <source>
        <dbReference type="EMBL" id="GIY09144.1"/>
    </source>
</evidence>
<accession>A0AAV4QLJ6</accession>
<organism evidence="1 2">
    <name type="scientific">Caerostris darwini</name>
    <dbReference type="NCBI Taxonomy" id="1538125"/>
    <lineage>
        <taxon>Eukaryota</taxon>
        <taxon>Metazoa</taxon>
        <taxon>Ecdysozoa</taxon>
        <taxon>Arthropoda</taxon>
        <taxon>Chelicerata</taxon>
        <taxon>Arachnida</taxon>
        <taxon>Araneae</taxon>
        <taxon>Araneomorphae</taxon>
        <taxon>Entelegynae</taxon>
        <taxon>Araneoidea</taxon>
        <taxon>Araneidae</taxon>
        <taxon>Caerostris</taxon>
    </lineage>
</organism>